<accession>A0AAW2AZ17</accession>
<gene>
    <name evidence="1" type="ORF">ABG768_019748</name>
</gene>
<dbReference type="Proteomes" id="UP001479290">
    <property type="component" value="Unassembled WGS sequence"/>
</dbReference>
<comment type="caution">
    <text evidence="1">The sequence shown here is derived from an EMBL/GenBank/DDBJ whole genome shotgun (WGS) entry which is preliminary data.</text>
</comment>
<dbReference type="EMBL" id="JAWDJR010000003">
    <property type="protein sequence ID" value="KAK9977969.1"/>
    <property type="molecule type" value="Genomic_DNA"/>
</dbReference>
<proteinExistence type="predicted"/>
<evidence type="ECO:0000313" key="1">
    <source>
        <dbReference type="EMBL" id="KAK9977969.1"/>
    </source>
</evidence>
<feature type="non-terminal residue" evidence="1">
    <location>
        <position position="88"/>
    </location>
</feature>
<organism evidence="1 2">
    <name type="scientific">Culter alburnus</name>
    <name type="common">Topmouth culter</name>
    <dbReference type="NCBI Taxonomy" id="194366"/>
    <lineage>
        <taxon>Eukaryota</taxon>
        <taxon>Metazoa</taxon>
        <taxon>Chordata</taxon>
        <taxon>Craniata</taxon>
        <taxon>Vertebrata</taxon>
        <taxon>Euteleostomi</taxon>
        <taxon>Actinopterygii</taxon>
        <taxon>Neopterygii</taxon>
        <taxon>Teleostei</taxon>
        <taxon>Ostariophysi</taxon>
        <taxon>Cypriniformes</taxon>
        <taxon>Xenocyprididae</taxon>
        <taxon>Xenocypridinae</taxon>
        <taxon>Culter</taxon>
    </lineage>
</organism>
<sequence>MVPVVIGLNWAEGWMRQQAYLHLYISAYKWPAHSSQRGDCSGLLLLMDIKKADARTARTVAWIWSGRGIFCCHCIHTIDHLSSGAAPP</sequence>
<protein>
    <submittedName>
        <fullName evidence="1">Uncharacterized protein</fullName>
    </submittedName>
</protein>
<evidence type="ECO:0000313" key="2">
    <source>
        <dbReference type="Proteomes" id="UP001479290"/>
    </source>
</evidence>
<name>A0AAW2AZ17_CULAL</name>
<keyword evidence="2" id="KW-1185">Reference proteome</keyword>
<reference evidence="1 2" key="1">
    <citation type="submission" date="2024-05" db="EMBL/GenBank/DDBJ databases">
        <title>A high-quality chromosomal-level genome assembly of Topmouth culter (Culter alburnus).</title>
        <authorList>
            <person name="Zhao H."/>
        </authorList>
    </citation>
    <scope>NUCLEOTIDE SEQUENCE [LARGE SCALE GENOMIC DNA]</scope>
    <source>
        <strain evidence="1">CATC2023</strain>
        <tissue evidence="1">Muscle</tissue>
    </source>
</reference>
<dbReference type="AlphaFoldDB" id="A0AAW2AZ17"/>